<dbReference type="Proteomes" id="UP000018888">
    <property type="component" value="Unassembled WGS sequence"/>
</dbReference>
<evidence type="ECO:0000313" key="2">
    <source>
        <dbReference type="Proteomes" id="UP000018888"/>
    </source>
</evidence>
<evidence type="ECO:0008006" key="3">
    <source>
        <dbReference type="Google" id="ProtNLM"/>
    </source>
</evidence>
<keyword evidence="2" id="KW-1185">Reference proteome</keyword>
<dbReference type="PANTHER" id="PTHR46579">
    <property type="entry name" value="F5/8 TYPE C DOMAIN-CONTAINING PROTEIN-RELATED"/>
    <property type="match status" value="1"/>
</dbReference>
<accession>A0A2P4QRD4</accession>
<gene>
    <name evidence="1" type="ORF">GLOIN_2v1835774</name>
</gene>
<dbReference type="VEuPathDB" id="FungiDB:RhiirFUN_020687"/>
<comment type="caution">
    <text evidence="1">The sequence shown here is derived from an EMBL/GenBank/DDBJ whole genome shotgun (WGS) entry which is preliminary data.</text>
</comment>
<protein>
    <recommendedName>
        <fullName evidence="3">Transposase domain-containing protein</fullName>
    </recommendedName>
</protein>
<organism evidence="1 2">
    <name type="scientific">Rhizophagus irregularis (strain DAOM 181602 / DAOM 197198 / MUCL 43194)</name>
    <name type="common">Arbuscular mycorrhizal fungus</name>
    <name type="synonym">Glomus intraradices</name>
    <dbReference type="NCBI Taxonomy" id="747089"/>
    <lineage>
        <taxon>Eukaryota</taxon>
        <taxon>Fungi</taxon>
        <taxon>Fungi incertae sedis</taxon>
        <taxon>Mucoromycota</taxon>
        <taxon>Glomeromycotina</taxon>
        <taxon>Glomeromycetes</taxon>
        <taxon>Glomerales</taxon>
        <taxon>Glomeraceae</taxon>
        <taxon>Rhizophagus</taxon>
    </lineage>
</organism>
<proteinExistence type="predicted"/>
<reference evidence="1 2" key="1">
    <citation type="journal article" date="2013" name="Proc. Natl. Acad. Sci. U.S.A.">
        <title>Genome of an arbuscular mycorrhizal fungus provides insight into the oldest plant symbiosis.</title>
        <authorList>
            <person name="Tisserant E."/>
            <person name="Malbreil M."/>
            <person name="Kuo A."/>
            <person name="Kohler A."/>
            <person name="Symeonidi A."/>
            <person name="Balestrini R."/>
            <person name="Charron P."/>
            <person name="Duensing N."/>
            <person name="Frei Dit Frey N."/>
            <person name="Gianinazzi-Pearson V."/>
            <person name="Gilbert L.B."/>
            <person name="Handa Y."/>
            <person name="Herr J.R."/>
            <person name="Hijri M."/>
            <person name="Koul R."/>
            <person name="Kawaguchi M."/>
            <person name="Krajinski F."/>
            <person name="Lammers P.J."/>
            <person name="Masclaux F.G."/>
            <person name="Murat C."/>
            <person name="Morin E."/>
            <person name="Ndikumana S."/>
            <person name="Pagni M."/>
            <person name="Petitpierre D."/>
            <person name="Requena N."/>
            <person name="Rosikiewicz P."/>
            <person name="Riley R."/>
            <person name="Saito K."/>
            <person name="San Clemente H."/>
            <person name="Shapiro H."/>
            <person name="van Tuinen D."/>
            <person name="Becard G."/>
            <person name="Bonfante P."/>
            <person name="Paszkowski U."/>
            <person name="Shachar-Hill Y.Y."/>
            <person name="Tuskan G.A."/>
            <person name="Young P.W."/>
            <person name="Sanders I.R."/>
            <person name="Henrissat B."/>
            <person name="Rensing S.A."/>
            <person name="Grigoriev I.V."/>
            <person name="Corradi N."/>
            <person name="Roux C."/>
            <person name="Martin F."/>
        </authorList>
    </citation>
    <scope>NUCLEOTIDE SEQUENCE [LARGE SCALE GENOMIC DNA]</scope>
    <source>
        <strain evidence="1 2">DAOM 197198</strain>
    </source>
</reference>
<dbReference type="AlphaFoldDB" id="A0A2P4QRD4"/>
<name>A0A2P4QRD4_RHIID</name>
<dbReference type="PANTHER" id="PTHR46579:SF1">
    <property type="entry name" value="F5_8 TYPE C DOMAIN-CONTAINING PROTEIN"/>
    <property type="match status" value="1"/>
</dbReference>
<sequence>MHQARKEFPTCFGRPPRNIVLYHKGYKAKEWAAWITMYSLPLLKGRMPQKHYKGWAKFVNAVRLYQKLSLTSQDINDIRFLFQSFYDYYEKEYYQSLEEWLSTMKLCFHNLLHIADSIENTGPCWATWQFLIERVCGMLLPLARSRLHPYKNIINNIHVLEMFNHLQFYQNMHTAIFPLQEVKHNSNNLAYSQPDSEEVLRSPSKRHNLRQSELKKIKEHFSTTHNVRGRKLMVIMEVDRWSSFPQKTPEFVLKKFYGQVEYYLAYEFDKVTYMLAYIHWTADVREDSAGLISFQKFGAHEFIDAFAIDHYVGFFQIKTTYYVIDKDVDYTDE</sequence>
<evidence type="ECO:0000313" key="1">
    <source>
        <dbReference type="EMBL" id="POG80190.1"/>
    </source>
</evidence>
<dbReference type="EMBL" id="AUPC02000019">
    <property type="protein sequence ID" value="POG80190.1"/>
    <property type="molecule type" value="Genomic_DNA"/>
</dbReference>
<reference evidence="1 2" key="2">
    <citation type="journal article" date="2018" name="New Phytol.">
        <title>High intraspecific genome diversity in the model arbuscular mycorrhizal symbiont Rhizophagus irregularis.</title>
        <authorList>
            <person name="Chen E.C.H."/>
            <person name="Morin E."/>
            <person name="Beaudet D."/>
            <person name="Noel J."/>
            <person name="Yildirir G."/>
            <person name="Ndikumana S."/>
            <person name="Charron P."/>
            <person name="St-Onge C."/>
            <person name="Giorgi J."/>
            <person name="Kruger M."/>
            <person name="Marton T."/>
            <person name="Ropars J."/>
            <person name="Grigoriev I.V."/>
            <person name="Hainaut M."/>
            <person name="Henrissat B."/>
            <person name="Roux C."/>
            <person name="Martin F."/>
            <person name="Corradi N."/>
        </authorList>
    </citation>
    <scope>NUCLEOTIDE SEQUENCE [LARGE SCALE GENOMIC DNA]</scope>
    <source>
        <strain evidence="1 2">DAOM 197198</strain>
    </source>
</reference>